<name>A0A0A0JRN3_9MICO</name>
<sequence>MGGRIMSHPYQYVVLKCVPRVDRGECLNVGVVLYSQSAGFLRAACHVDEARLRAFATDLDIEAVTASLVIVDDVCAGKTGGGRPTLATPGKRFGWLSAPRSTVIQPSGVHGGTTDDPEAELRMLLDQLVR</sequence>
<evidence type="ECO:0000313" key="1">
    <source>
        <dbReference type="EMBL" id="KGN38717.1"/>
    </source>
</evidence>
<evidence type="ECO:0000313" key="2">
    <source>
        <dbReference type="Proteomes" id="UP000030011"/>
    </source>
</evidence>
<comment type="caution">
    <text evidence="1">The sequence shown here is derived from an EMBL/GenBank/DDBJ whole genome shotgun (WGS) entry which is preliminary data.</text>
</comment>
<reference evidence="1 2" key="1">
    <citation type="submission" date="2013-08" db="EMBL/GenBank/DDBJ databases">
        <title>The genome sequence of Knoellia subterranea.</title>
        <authorList>
            <person name="Zhu W."/>
            <person name="Wang G."/>
        </authorList>
    </citation>
    <scope>NUCLEOTIDE SEQUENCE [LARGE SCALE GENOMIC DNA]</scope>
    <source>
        <strain evidence="1 2">KCTC 19937</strain>
    </source>
</reference>
<dbReference type="EMBL" id="AVPK01000002">
    <property type="protein sequence ID" value="KGN38717.1"/>
    <property type="molecule type" value="Genomic_DNA"/>
</dbReference>
<dbReference type="Proteomes" id="UP000030011">
    <property type="component" value="Unassembled WGS sequence"/>
</dbReference>
<keyword evidence="2" id="KW-1185">Reference proteome</keyword>
<dbReference type="STRING" id="1385521.N803_08285"/>
<dbReference type="eggNOG" id="ENOG5032SI8">
    <property type="taxonomic scope" value="Bacteria"/>
</dbReference>
<dbReference type="Pfam" id="PF11236">
    <property type="entry name" value="DUF3037"/>
    <property type="match status" value="1"/>
</dbReference>
<accession>A0A0A0JRN3</accession>
<dbReference type="InterPro" id="IPR021398">
    <property type="entry name" value="DUF3037"/>
</dbReference>
<proteinExistence type="predicted"/>
<evidence type="ECO:0008006" key="3">
    <source>
        <dbReference type="Google" id="ProtNLM"/>
    </source>
</evidence>
<dbReference type="OrthoDB" id="9803207at2"/>
<gene>
    <name evidence="1" type="ORF">N803_08285</name>
</gene>
<dbReference type="AlphaFoldDB" id="A0A0A0JRN3"/>
<protein>
    <recommendedName>
        <fullName evidence="3">DUF3037 domain-containing protein</fullName>
    </recommendedName>
</protein>
<organism evidence="1 2">
    <name type="scientific">Knoellia subterranea KCTC 19937</name>
    <dbReference type="NCBI Taxonomy" id="1385521"/>
    <lineage>
        <taxon>Bacteria</taxon>
        <taxon>Bacillati</taxon>
        <taxon>Actinomycetota</taxon>
        <taxon>Actinomycetes</taxon>
        <taxon>Micrococcales</taxon>
        <taxon>Intrasporangiaceae</taxon>
        <taxon>Knoellia</taxon>
    </lineage>
</organism>